<evidence type="ECO:0000256" key="4">
    <source>
        <dbReference type="PROSITE-ProRule" id="PRU00473"/>
    </source>
</evidence>
<feature type="signal peptide" evidence="6">
    <location>
        <begin position="1"/>
        <end position="20"/>
    </location>
</feature>
<evidence type="ECO:0000313" key="8">
    <source>
        <dbReference type="EMBL" id="SFE84802.1"/>
    </source>
</evidence>
<evidence type="ECO:0000259" key="7">
    <source>
        <dbReference type="PROSITE" id="PS51123"/>
    </source>
</evidence>
<dbReference type="PANTHER" id="PTHR30329:SF21">
    <property type="entry name" value="LIPOPROTEIN YIAD-RELATED"/>
    <property type="match status" value="1"/>
</dbReference>
<name>A0A1I2DVV0_9BURK</name>
<keyword evidence="2 4" id="KW-0472">Membrane</keyword>
<dbReference type="PROSITE" id="PS51123">
    <property type="entry name" value="OMPA_2"/>
    <property type="match status" value="1"/>
</dbReference>
<feature type="chain" id="PRO_5011600699" evidence="6">
    <location>
        <begin position="21"/>
        <end position="273"/>
    </location>
</feature>
<accession>A0A1I2DVV0</accession>
<evidence type="ECO:0000256" key="5">
    <source>
        <dbReference type="SAM" id="MobiDB-lite"/>
    </source>
</evidence>
<comment type="subcellular location">
    <subcellularLocation>
        <location evidence="1">Cell outer membrane</location>
    </subcellularLocation>
</comment>
<dbReference type="AlphaFoldDB" id="A0A1I2DVV0"/>
<dbReference type="PROSITE" id="PS51257">
    <property type="entry name" value="PROKAR_LIPOPROTEIN"/>
    <property type="match status" value="1"/>
</dbReference>
<evidence type="ECO:0000256" key="2">
    <source>
        <dbReference type="ARBA" id="ARBA00023136"/>
    </source>
</evidence>
<feature type="region of interest" description="Disordered" evidence="5">
    <location>
        <begin position="78"/>
        <end position="156"/>
    </location>
</feature>
<dbReference type="Pfam" id="PF00691">
    <property type="entry name" value="OmpA"/>
    <property type="match status" value="1"/>
</dbReference>
<dbReference type="SUPFAM" id="SSF103088">
    <property type="entry name" value="OmpA-like"/>
    <property type="match status" value="1"/>
</dbReference>
<dbReference type="GO" id="GO:0009279">
    <property type="term" value="C:cell outer membrane"/>
    <property type="evidence" value="ECO:0007669"/>
    <property type="project" value="UniProtKB-SubCell"/>
</dbReference>
<feature type="compositionally biased region" description="Low complexity" evidence="5">
    <location>
        <begin position="95"/>
        <end position="104"/>
    </location>
</feature>
<proteinExistence type="predicted"/>
<dbReference type="InterPro" id="IPR006664">
    <property type="entry name" value="OMP_bac"/>
</dbReference>
<dbReference type="InterPro" id="IPR050330">
    <property type="entry name" value="Bact_OuterMem_StrucFunc"/>
</dbReference>
<dbReference type="Proteomes" id="UP000199119">
    <property type="component" value="Unassembled WGS sequence"/>
</dbReference>
<dbReference type="Gene3D" id="3.30.1330.60">
    <property type="entry name" value="OmpA-like domain"/>
    <property type="match status" value="1"/>
</dbReference>
<dbReference type="EMBL" id="FONX01000006">
    <property type="protein sequence ID" value="SFE84802.1"/>
    <property type="molecule type" value="Genomic_DNA"/>
</dbReference>
<feature type="domain" description="OmpA-like" evidence="7">
    <location>
        <begin position="149"/>
        <end position="268"/>
    </location>
</feature>
<dbReference type="PANTHER" id="PTHR30329">
    <property type="entry name" value="STATOR ELEMENT OF FLAGELLAR MOTOR COMPLEX"/>
    <property type="match status" value="1"/>
</dbReference>
<keyword evidence="6" id="KW-0732">Signal</keyword>
<keyword evidence="9" id="KW-1185">Reference proteome</keyword>
<evidence type="ECO:0000256" key="6">
    <source>
        <dbReference type="SAM" id="SignalP"/>
    </source>
</evidence>
<keyword evidence="3" id="KW-0998">Cell outer membrane</keyword>
<dbReference type="InterPro" id="IPR036737">
    <property type="entry name" value="OmpA-like_sf"/>
</dbReference>
<dbReference type="CDD" id="cd07185">
    <property type="entry name" value="OmpA_C-like"/>
    <property type="match status" value="1"/>
</dbReference>
<dbReference type="InterPro" id="IPR006665">
    <property type="entry name" value="OmpA-like"/>
</dbReference>
<dbReference type="STRING" id="1177982.SAMN04489711_10656"/>
<gene>
    <name evidence="8" type="ORF">SAMN04489711_10656</name>
</gene>
<reference evidence="9" key="1">
    <citation type="submission" date="2016-10" db="EMBL/GenBank/DDBJ databases">
        <authorList>
            <person name="Varghese N."/>
            <person name="Submissions S."/>
        </authorList>
    </citation>
    <scope>NUCLEOTIDE SEQUENCE [LARGE SCALE GENOMIC DNA]</scope>
    <source>
        <strain evidence="9">DSM 27981</strain>
    </source>
</reference>
<evidence type="ECO:0000313" key="9">
    <source>
        <dbReference type="Proteomes" id="UP000199119"/>
    </source>
</evidence>
<protein>
    <submittedName>
        <fullName evidence="8">Outer membrane protein OmpA</fullName>
    </submittedName>
</protein>
<evidence type="ECO:0000256" key="3">
    <source>
        <dbReference type="ARBA" id="ARBA00023237"/>
    </source>
</evidence>
<dbReference type="PRINTS" id="PR01021">
    <property type="entry name" value="OMPADOMAIN"/>
</dbReference>
<evidence type="ECO:0000256" key="1">
    <source>
        <dbReference type="ARBA" id="ARBA00004442"/>
    </source>
</evidence>
<organism evidence="8 9">
    <name type="scientific">Paracidovorax wautersii</name>
    <dbReference type="NCBI Taxonomy" id="1177982"/>
    <lineage>
        <taxon>Bacteria</taxon>
        <taxon>Pseudomonadati</taxon>
        <taxon>Pseudomonadota</taxon>
        <taxon>Betaproteobacteria</taxon>
        <taxon>Burkholderiales</taxon>
        <taxon>Comamonadaceae</taxon>
        <taxon>Paracidovorax</taxon>
    </lineage>
</organism>
<sequence>MRCGTWIAGCMGALALCACALLRPPAAPSAAAPAAAAPHTGALRIAQAESGPRMDTARFAPFVLCSDDACPRVTPKTLAQAAPARQHDAEQGPRPASLAPLASPETPRKASAQQAPASKGHEAGTAVPATPQPSPASPDRPDEPEGAARPQRRGDIAVTVRFPFGDARLNEAARAQLDTAAGQASEAGALHRLRIVGRTDSAGPQAVNDALAMARARAVRDHLRHRLPRWPAAVDIEAAGACCYAASNDTAQGRFANRRVEITLSASDPEDAP</sequence>